<keyword evidence="1" id="KW-0472">Membrane</keyword>
<organism evidence="2 3">
    <name type="scientific">Paeniglutamicibacter psychrophenolicus</name>
    <dbReference type="NCBI Taxonomy" id="257454"/>
    <lineage>
        <taxon>Bacteria</taxon>
        <taxon>Bacillati</taxon>
        <taxon>Actinomycetota</taxon>
        <taxon>Actinomycetes</taxon>
        <taxon>Micrococcales</taxon>
        <taxon>Micrococcaceae</taxon>
        <taxon>Paeniglutamicibacter</taxon>
    </lineage>
</organism>
<keyword evidence="1" id="KW-0812">Transmembrane</keyword>
<evidence type="ECO:0000256" key="1">
    <source>
        <dbReference type="SAM" id="Phobius"/>
    </source>
</evidence>
<keyword evidence="3" id="KW-1185">Reference proteome</keyword>
<dbReference type="RefSeq" id="WP_209909911.1">
    <property type="nucleotide sequence ID" value="NZ_BAAAMI010000016.1"/>
</dbReference>
<dbReference type="Proteomes" id="UP000766570">
    <property type="component" value="Unassembled WGS sequence"/>
</dbReference>
<protein>
    <submittedName>
        <fullName evidence="2">Membrane protein</fullName>
    </submittedName>
</protein>
<proteinExistence type="predicted"/>
<evidence type="ECO:0000313" key="3">
    <source>
        <dbReference type="Proteomes" id="UP000766570"/>
    </source>
</evidence>
<gene>
    <name evidence="2" type="ORF">JOF46_003694</name>
</gene>
<evidence type="ECO:0000313" key="2">
    <source>
        <dbReference type="EMBL" id="MBP2375782.1"/>
    </source>
</evidence>
<keyword evidence="1" id="KW-1133">Transmembrane helix</keyword>
<comment type="caution">
    <text evidence="2">The sequence shown here is derived from an EMBL/GenBank/DDBJ whole genome shotgun (WGS) entry which is preliminary data.</text>
</comment>
<dbReference type="EMBL" id="JAGIOE010000001">
    <property type="protein sequence ID" value="MBP2375782.1"/>
    <property type="molecule type" value="Genomic_DNA"/>
</dbReference>
<accession>A0ABS4WHV2</accession>
<name>A0ABS4WHV2_9MICC</name>
<feature type="transmembrane region" description="Helical" evidence="1">
    <location>
        <begin position="42"/>
        <end position="67"/>
    </location>
</feature>
<feature type="transmembrane region" description="Helical" evidence="1">
    <location>
        <begin position="12"/>
        <end position="36"/>
    </location>
</feature>
<reference evidence="2 3" key="1">
    <citation type="submission" date="2021-03" db="EMBL/GenBank/DDBJ databases">
        <title>Sequencing the genomes of 1000 actinobacteria strains.</title>
        <authorList>
            <person name="Klenk H.-P."/>
        </authorList>
    </citation>
    <scope>NUCLEOTIDE SEQUENCE [LARGE SCALE GENOMIC DNA]</scope>
    <source>
        <strain evidence="2 3">DSM 15454</strain>
    </source>
</reference>
<sequence>MPHAMSSKTMFRMGVLLGIIGVIFYVVLTPLLGWAITRFSFYNAGITMLGGLFSLLQQGTFFGGLFLMAGSFVVRSAEEAVAGVRGGGAPRSGSSDD</sequence>